<gene>
    <name evidence="5" type="ORF">FHW16_000441</name>
</gene>
<dbReference type="SUPFAM" id="SSF53335">
    <property type="entry name" value="S-adenosyl-L-methionine-dependent methyltransferases"/>
    <property type="match status" value="1"/>
</dbReference>
<feature type="domain" description="Methyltransferase" evidence="4">
    <location>
        <begin position="56"/>
        <end position="151"/>
    </location>
</feature>
<organism evidence="5 6">
    <name type="scientific">Phyllobacterium myrsinacearum</name>
    <dbReference type="NCBI Taxonomy" id="28101"/>
    <lineage>
        <taxon>Bacteria</taxon>
        <taxon>Pseudomonadati</taxon>
        <taxon>Pseudomonadota</taxon>
        <taxon>Alphaproteobacteria</taxon>
        <taxon>Hyphomicrobiales</taxon>
        <taxon>Phyllobacteriaceae</taxon>
        <taxon>Phyllobacterium</taxon>
    </lineage>
</organism>
<dbReference type="InterPro" id="IPR029063">
    <property type="entry name" value="SAM-dependent_MTases_sf"/>
</dbReference>
<sequence length="285" mass="30395">MSDPEVTESETGTPGVWDDSRSHNWITLQGPLERMLAPIGEQAIKALAPQKGETFLDVGCGCGHTALALARAVGPDGSVTGVDVSPSMLAAGRSHASDEGLGNLHFVEANAQTHTFEPAQFDGLFSRFGVMFFDDPVAAFTNLGKALKPGGRLAFACWRDRREVEWFEMPIQVANANGVPAPDLPGTGPGAFAFAKPERLHKVLAAAGFTDIDVTPLDLKTGGGDSDEVLSILHIGFVGEHIKQFPDREDGAWDAVRQALEAYQTPDGVFIGTGTWIVTARRTQV</sequence>
<dbReference type="Proteomes" id="UP000549052">
    <property type="component" value="Unassembled WGS sequence"/>
</dbReference>
<dbReference type="AlphaFoldDB" id="A0A839EDG4"/>
<name>A0A839EDG4_9HYPH</name>
<dbReference type="PANTHER" id="PTHR43861:SF1">
    <property type="entry name" value="TRANS-ACONITATE 2-METHYLTRANSFERASE"/>
    <property type="match status" value="1"/>
</dbReference>
<dbReference type="GO" id="GO:0008168">
    <property type="term" value="F:methyltransferase activity"/>
    <property type="evidence" value="ECO:0007669"/>
    <property type="project" value="UniProtKB-KW"/>
</dbReference>
<proteinExistence type="predicted"/>
<protein>
    <submittedName>
        <fullName evidence="5">SAM-dependent methyltransferase</fullName>
    </submittedName>
</protein>
<evidence type="ECO:0000259" key="4">
    <source>
        <dbReference type="Pfam" id="PF13649"/>
    </source>
</evidence>
<evidence type="ECO:0000256" key="2">
    <source>
        <dbReference type="ARBA" id="ARBA00022679"/>
    </source>
</evidence>
<comment type="caution">
    <text evidence="5">The sequence shown here is derived from an EMBL/GenBank/DDBJ whole genome shotgun (WGS) entry which is preliminary data.</text>
</comment>
<evidence type="ECO:0000313" key="6">
    <source>
        <dbReference type="Proteomes" id="UP000549052"/>
    </source>
</evidence>
<reference evidence="5 6" key="1">
    <citation type="submission" date="2020-07" db="EMBL/GenBank/DDBJ databases">
        <title>Genomic Encyclopedia of Type Strains, Phase IV (KMG-V): Genome sequencing to study the core and pangenomes of soil and plant-associated prokaryotes.</title>
        <authorList>
            <person name="Whitman W."/>
        </authorList>
    </citation>
    <scope>NUCLEOTIDE SEQUENCE [LARGE SCALE GENOMIC DNA]</scope>
    <source>
        <strain evidence="5 6">AN3</strain>
    </source>
</reference>
<evidence type="ECO:0000256" key="3">
    <source>
        <dbReference type="SAM" id="MobiDB-lite"/>
    </source>
</evidence>
<dbReference type="Gene3D" id="3.40.50.150">
    <property type="entry name" value="Vaccinia Virus protein VP39"/>
    <property type="match status" value="1"/>
</dbReference>
<accession>A0A839EDG4</accession>
<dbReference type="RefSeq" id="WP_182547518.1">
    <property type="nucleotide sequence ID" value="NZ_JACGXN010000001.1"/>
</dbReference>
<evidence type="ECO:0000256" key="1">
    <source>
        <dbReference type="ARBA" id="ARBA00022603"/>
    </source>
</evidence>
<dbReference type="CDD" id="cd02440">
    <property type="entry name" value="AdoMet_MTases"/>
    <property type="match status" value="1"/>
</dbReference>
<keyword evidence="6" id="KW-1185">Reference proteome</keyword>
<dbReference type="InterPro" id="IPR041698">
    <property type="entry name" value="Methyltransf_25"/>
</dbReference>
<keyword evidence="1 5" id="KW-0489">Methyltransferase</keyword>
<dbReference type="GO" id="GO:0032259">
    <property type="term" value="P:methylation"/>
    <property type="evidence" value="ECO:0007669"/>
    <property type="project" value="UniProtKB-KW"/>
</dbReference>
<dbReference type="PANTHER" id="PTHR43861">
    <property type="entry name" value="TRANS-ACONITATE 2-METHYLTRANSFERASE-RELATED"/>
    <property type="match status" value="1"/>
</dbReference>
<feature type="region of interest" description="Disordered" evidence="3">
    <location>
        <begin position="1"/>
        <end position="22"/>
    </location>
</feature>
<keyword evidence="2 5" id="KW-0808">Transferase</keyword>
<dbReference type="Pfam" id="PF13649">
    <property type="entry name" value="Methyltransf_25"/>
    <property type="match status" value="1"/>
</dbReference>
<evidence type="ECO:0000313" key="5">
    <source>
        <dbReference type="EMBL" id="MBA8876759.1"/>
    </source>
</evidence>
<dbReference type="EMBL" id="JACGXN010000001">
    <property type="protein sequence ID" value="MBA8876759.1"/>
    <property type="molecule type" value="Genomic_DNA"/>
</dbReference>